<dbReference type="Pfam" id="PF00903">
    <property type="entry name" value="Glyoxalase"/>
    <property type="match status" value="1"/>
</dbReference>
<evidence type="ECO:0000259" key="1">
    <source>
        <dbReference type="PROSITE" id="PS51819"/>
    </source>
</evidence>
<dbReference type="InterPro" id="IPR029068">
    <property type="entry name" value="Glyas_Bleomycin-R_OHBP_Dase"/>
</dbReference>
<feature type="domain" description="VOC" evidence="1">
    <location>
        <begin position="1"/>
        <end position="117"/>
    </location>
</feature>
<accession>A0ABP9QLK7</accession>
<dbReference type="InterPro" id="IPR004360">
    <property type="entry name" value="Glyas_Fos-R_dOase_dom"/>
</dbReference>
<keyword evidence="3" id="KW-1185">Reference proteome</keyword>
<dbReference type="SUPFAM" id="SSF54593">
    <property type="entry name" value="Glyoxalase/Bleomycin resistance protein/Dihydroxybiphenyl dioxygenase"/>
    <property type="match status" value="1"/>
</dbReference>
<dbReference type="Gene3D" id="3.10.180.10">
    <property type="entry name" value="2,3-Dihydroxybiphenyl 1,2-Dioxygenase, domain 1"/>
    <property type="match status" value="1"/>
</dbReference>
<dbReference type="InterPro" id="IPR037523">
    <property type="entry name" value="VOC_core"/>
</dbReference>
<gene>
    <name evidence="2" type="ORF">GCM10023321_51440</name>
</gene>
<protein>
    <submittedName>
        <fullName evidence="2">VOC family protein</fullName>
    </submittedName>
</protein>
<dbReference type="Proteomes" id="UP001428817">
    <property type="component" value="Unassembled WGS sequence"/>
</dbReference>
<comment type="caution">
    <text evidence="2">The sequence shown here is derived from an EMBL/GenBank/DDBJ whole genome shotgun (WGS) entry which is preliminary data.</text>
</comment>
<proteinExistence type="predicted"/>
<organism evidence="2 3">
    <name type="scientific">Pseudonocardia eucalypti</name>
    <dbReference type="NCBI Taxonomy" id="648755"/>
    <lineage>
        <taxon>Bacteria</taxon>
        <taxon>Bacillati</taxon>
        <taxon>Actinomycetota</taxon>
        <taxon>Actinomycetes</taxon>
        <taxon>Pseudonocardiales</taxon>
        <taxon>Pseudonocardiaceae</taxon>
        <taxon>Pseudonocardia</taxon>
    </lineage>
</organism>
<dbReference type="RefSeq" id="WP_185062262.1">
    <property type="nucleotide sequence ID" value="NZ_BAABJP010000030.1"/>
</dbReference>
<name>A0ABP9QLK7_9PSEU</name>
<dbReference type="EMBL" id="BAABJP010000030">
    <property type="protein sequence ID" value="GAA5163857.1"/>
    <property type="molecule type" value="Genomic_DNA"/>
</dbReference>
<sequence>MIDEAFPILSTPDLVRALGFYELLGAEVAYRFPEDGALEFVNLRLGGGSIGLARSPEASAASDRFALWCYTDSCDETVARLRAEGVTVVEEAADQPWGERVAQVRDHDGNTVYLGERADQPAKPRT</sequence>
<evidence type="ECO:0000313" key="2">
    <source>
        <dbReference type="EMBL" id="GAA5163857.1"/>
    </source>
</evidence>
<dbReference type="PROSITE" id="PS51819">
    <property type="entry name" value="VOC"/>
    <property type="match status" value="1"/>
</dbReference>
<evidence type="ECO:0000313" key="3">
    <source>
        <dbReference type="Proteomes" id="UP001428817"/>
    </source>
</evidence>
<reference evidence="3" key="1">
    <citation type="journal article" date="2019" name="Int. J. Syst. Evol. Microbiol.">
        <title>The Global Catalogue of Microorganisms (GCM) 10K type strain sequencing project: providing services to taxonomists for standard genome sequencing and annotation.</title>
        <authorList>
            <consortium name="The Broad Institute Genomics Platform"/>
            <consortium name="The Broad Institute Genome Sequencing Center for Infectious Disease"/>
            <person name="Wu L."/>
            <person name="Ma J."/>
        </authorList>
    </citation>
    <scope>NUCLEOTIDE SEQUENCE [LARGE SCALE GENOMIC DNA]</scope>
    <source>
        <strain evidence="3">JCM 18303</strain>
    </source>
</reference>